<evidence type="ECO:0000313" key="3">
    <source>
        <dbReference type="Proteomes" id="UP001500483"/>
    </source>
</evidence>
<comment type="caution">
    <text evidence="2">The sequence shown here is derived from an EMBL/GenBank/DDBJ whole genome shotgun (WGS) entry which is preliminary data.</text>
</comment>
<dbReference type="Proteomes" id="UP001500483">
    <property type="component" value="Unassembled WGS sequence"/>
</dbReference>
<reference evidence="3" key="1">
    <citation type="journal article" date="2019" name="Int. J. Syst. Evol. Microbiol.">
        <title>The Global Catalogue of Microorganisms (GCM) 10K type strain sequencing project: providing services to taxonomists for standard genome sequencing and annotation.</title>
        <authorList>
            <consortium name="The Broad Institute Genomics Platform"/>
            <consortium name="The Broad Institute Genome Sequencing Center for Infectious Disease"/>
            <person name="Wu L."/>
            <person name="Ma J."/>
        </authorList>
    </citation>
    <scope>NUCLEOTIDE SEQUENCE [LARGE SCALE GENOMIC DNA]</scope>
    <source>
        <strain evidence="3">JCM 9687</strain>
    </source>
</reference>
<feature type="domain" description="DUF397" evidence="1">
    <location>
        <begin position="17"/>
        <end position="70"/>
    </location>
</feature>
<proteinExistence type="predicted"/>
<dbReference type="Pfam" id="PF04149">
    <property type="entry name" value="DUF397"/>
    <property type="match status" value="1"/>
</dbReference>
<organism evidence="2 3">
    <name type="scientific">Saccharopolyspora gregorii</name>
    <dbReference type="NCBI Taxonomy" id="33914"/>
    <lineage>
        <taxon>Bacteria</taxon>
        <taxon>Bacillati</taxon>
        <taxon>Actinomycetota</taxon>
        <taxon>Actinomycetes</taxon>
        <taxon>Pseudonocardiales</taxon>
        <taxon>Pseudonocardiaceae</taxon>
        <taxon>Saccharopolyspora</taxon>
    </lineage>
</organism>
<evidence type="ECO:0000313" key="2">
    <source>
        <dbReference type="EMBL" id="GAA3360116.1"/>
    </source>
</evidence>
<accession>A0ABP6RSM4</accession>
<dbReference type="RefSeq" id="WP_344928479.1">
    <property type="nucleotide sequence ID" value="NZ_BAAAYK010000038.1"/>
</dbReference>
<dbReference type="EMBL" id="BAAAYK010000038">
    <property type="protein sequence ID" value="GAA3360116.1"/>
    <property type="molecule type" value="Genomic_DNA"/>
</dbReference>
<dbReference type="InterPro" id="IPR007278">
    <property type="entry name" value="DUF397"/>
</dbReference>
<keyword evidence="3" id="KW-1185">Reference proteome</keyword>
<evidence type="ECO:0000259" key="1">
    <source>
        <dbReference type="Pfam" id="PF04149"/>
    </source>
</evidence>
<name>A0ABP6RSM4_9PSEU</name>
<sequence length="76" mass="8331">MTQLNRRASNDCDSADAAWRKSSYSAPNGQCVEVAALPGRTAIRDSKLGDHSPMLPFPAQAWTTFLTNLKTGTYDR</sequence>
<protein>
    <recommendedName>
        <fullName evidence="1">DUF397 domain-containing protein</fullName>
    </recommendedName>
</protein>
<gene>
    <name evidence="2" type="ORF">GCM10020366_38830</name>
</gene>